<accession>A0A0G1WPV9</accession>
<evidence type="ECO:0008006" key="4">
    <source>
        <dbReference type="Google" id="ProtNLM"/>
    </source>
</evidence>
<gene>
    <name evidence="2" type="ORF">UY61_C0021G0008</name>
</gene>
<feature type="transmembrane region" description="Helical" evidence="1">
    <location>
        <begin position="27"/>
        <end position="45"/>
    </location>
</feature>
<keyword evidence="1" id="KW-0472">Membrane</keyword>
<evidence type="ECO:0000313" key="3">
    <source>
        <dbReference type="Proteomes" id="UP000034201"/>
    </source>
</evidence>
<evidence type="ECO:0000313" key="2">
    <source>
        <dbReference type="EMBL" id="KKW20836.1"/>
    </source>
</evidence>
<dbReference type="Pfam" id="PF11303">
    <property type="entry name" value="DUF3105"/>
    <property type="match status" value="1"/>
</dbReference>
<protein>
    <recommendedName>
        <fullName evidence="4">DUF3105 domain-containing protein</fullName>
    </recommendedName>
</protein>
<name>A0A0G1WPV9_9BACT</name>
<dbReference type="AlphaFoldDB" id="A0A0G1WPV9"/>
<reference evidence="2 3" key="1">
    <citation type="journal article" date="2015" name="Nature">
        <title>rRNA introns, odd ribosomes, and small enigmatic genomes across a large radiation of phyla.</title>
        <authorList>
            <person name="Brown C.T."/>
            <person name="Hug L.A."/>
            <person name="Thomas B.C."/>
            <person name="Sharon I."/>
            <person name="Castelle C.J."/>
            <person name="Singh A."/>
            <person name="Wilkins M.J."/>
            <person name="Williams K.H."/>
            <person name="Banfield J.F."/>
        </authorList>
    </citation>
    <scope>NUCLEOTIDE SEQUENCE [LARGE SCALE GENOMIC DNA]</scope>
</reference>
<dbReference type="Proteomes" id="UP000034201">
    <property type="component" value="Unassembled WGS sequence"/>
</dbReference>
<dbReference type="InterPro" id="IPR021454">
    <property type="entry name" value="DUF3105"/>
</dbReference>
<keyword evidence="1" id="KW-0812">Transmembrane</keyword>
<organism evidence="2 3">
    <name type="scientific">Candidatus Adlerbacteria bacterium GW2011_GWC1_50_9</name>
    <dbReference type="NCBI Taxonomy" id="1618608"/>
    <lineage>
        <taxon>Bacteria</taxon>
        <taxon>Candidatus Adleribacteriota</taxon>
    </lineage>
</organism>
<sequence length="196" mass="22083">MNHEASKSDLREAAVRRAKRKKALTRALFAAILAALTSIVVWWAIRGTSPSVPDASVGYQNQGQTHIQEGAAHPEYNSNPPTSGWHRANPARLGFYDEELPDEALIHNLEHGEIWISYKPTIPEAIKIKLKEFQGARVIITARSQNNADIALAAWTRLDTFNLEENNLTDAHIARITDFIKRWQNRGPERVISQPF</sequence>
<proteinExistence type="predicted"/>
<keyword evidence="1" id="KW-1133">Transmembrane helix</keyword>
<dbReference type="EMBL" id="LCQQ01000021">
    <property type="protein sequence ID" value="KKW20836.1"/>
    <property type="molecule type" value="Genomic_DNA"/>
</dbReference>
<evidence type="ECO:0000256" key="1">
    <source>
        <dbReference type="SAM" id="Phobius"/>
    </source>
</evidence>
<comment type="caution">
    <text evidence="2">The sequence shown here is derived from an EMBL/GenBank/DDBJ whole genome shotgun (WGS) entry which is preliminary data.</text>
</comment>